<feature type="region of interest" description="Disordered" evidence="1">
    <location>
        <begin position="206"/>
        <end position="241"/>
    </location>
</feature>
<feature type="compositionally biased region" description="Basic and acidic residues" evidence="1">
    <location>
        <begin position="225"/>
        <end position="241"/>
    </location>
</feature>
<evidence type="ECO:0000313" key="3">
    <source>
        <dbReference type="EMBL" id="EHI61396.1"/>
    </source>
</evidence>
<organism evidence="3 4">
    <name type="scientific">Hungatella hathewayi WAL-18680</name>
    <dbReference type="NCBI Taxonomy" id="742737"/>
    <lineage>
        <taxon>Bacteria</taxon>
        <taxon>Bacillati</taxon>
        <taxon>Bacillota</taxon>
        <taxon>Clostridia</taxon>
        <taxon>Lachnospirales</taxon>
        <taxon>Lachnospiraceae</taxon>
        <taxon>Hungatella</taxon>
    </lineage>
</organism>
<dbReference type="EMBL" id="ADLN01000003">
    <property type="protein sequence ID" value="EHI61396.1"/>
    <property type="molecule type" value="Genomic_DNA"/>
</dbReference>
<dbReference type="Pfam" id="PF04854">
    <property type="entry name" value="DUF624"/>
    <property type="match status" value="1"/>
</dbReference>
<dbReference type="PATRIC" id="fig|742737.3.peg.576"/>
<dbReference type="InterPro" id="IPR006938">
    <property type="entry name" value="DUF624"/>
</dbReference>
<protein>
    <recommendedName>
        <fullName evidence="5">DUF624 domain-containing protein</fullName>
    </recommendedName>
</protein>
<feature type="transmembrane region" description="Helical" evidence="2">
    <location>
        <begin position="20"/>
        <end position="49"/>
    </location>
</feature>
<evidence type="ECO:0000313" key="4">
    <source>
        <dbReference type="Proteomes" id="UP000005384"/>
    </source>
</evidence>
<sequence>MLSGFFNYDNPVWRFIGKFWDVIMLSVLWMVCSIPVVTIGASTTAMYYVTLKLVRDEDGYTFRSFFKSFKENFKQSTIIWLIFLVAGIVLGVDVFFFLRVFNGSQNVRTIMLAIFMAMSFLYFAMFTFVFPLQARFYNPVKRTIFNAFFMSIRHLFQTIGMLVIDVGVVFLAFTYLPQIILFGVALIAFLNSYILASIFKKYMPEDAERRDSGEMRPLFADEDEEKVKIQETEHTENETNE</sequence>
<feature type="transmembrane region" description="Helical" evidence="2">
    <location>
        <begin position="110"/>
        <end position="134"/>
    </location>
</feature>
<keyword evidence="4" id="KW-1185">Reference proteome</keyword>
<feature type="transmembrane region" description="Helical" evidence="2">
    <location>
        <begin position="77"/>
        <end position="98"/>
    </location>
</feature>
<feature type="transmembrane region" description="Helical" evidence="2">
    <location>
        <begin position="179"/>
        <end position="199"/>
    </location>
</feature>
<evidence type="ECO:0000256" key="2">
    <source>
        <dbReference type="SAM" id="Phobius"/>
    </source>
</evidence>
<proteinExistence type="predicted"/>
<keyword evidence="2" id="KW-1133">Transmembrane helix</keyword>
<dbReference type="OrthoDB" id="9814991at2"/>
<keyword evidence="2" id="KW-0472">Membrane</keyword>
<dbReference type="RefSeq" id="WP_006778562.1">
    <property type="nucleotide sequence ID" value="NZ_CP040506.1"/>
</dbReference>
<gene>
    <name evidence="3" type="ORF">HMPREF9473_00578</name>
</gene>
<feature type="transmembrane region" description="Helical" evidence="2">
    <location>
        <begin position="155"/>
        <end position="173"/>
    </location>
</feature>
<dbReference type="HOGENOM" id="CLU_081578_2_1_9"/>
<dbReference type="AlphaFoldDB" id="G5IAQ1"/>
<evidence type="ECO:0008006" key="5">
    <source>
        <dbReference type="Google" id="ProtNLM"/>
    </source>
</evidence>
<reference evidence="3 4" key="1">
    <citation type="submission" date="2011-08" db="EMBL/GenBank/DDBJ databases">
        <title>The Genome Sequence of Clostridium hathewayi WAL-18680.</title>
        <authorList>
            <consortium name="The Broad Institute Genome Sequencing Platform"/>
            <person name="Earl A."/>
            <person name="Ward D."/>
            <person name="Feldgarden M."/>
            <person name="Gevers D."/>
            <person name="Finegold S.M."/>
            <person name="Summanen P.H."/>
            <person name="Molitoris D.R."/>
            <person name="Song M."/>
            <person name="Daigneault M."/>
            <person name="Allen-Vercoe E."/>
            <person name="Young S.K."/>
            <person name="Zeng Q."/>
            <person name="Gargeya S."/>
            <person name="Fitzgerald M."/>
            <person name="Haas B."/>
            <person name="Abouelleil A."/>
            <person name="Alvarado L."/>
            <person name="Arachchi H.M."/>
            <person name="Berlin A."/>
            <person name="Brown A."/>
            <person name="Chapman S.B."/>
            <person name="Chen Z."/>
            <person name="Dunbar C."/>
            <person name="Freedman E."/>
            <person name="Gearin G."/>
            <person name="Gellesch M."/>
            <person name="Goldberg J."/>
            <person name="Griggs A."/>
            <person name="Gujja S."/>
            <person name="Heiman D."/>
            <person name="Howarth C."/>
            <person name="Larson L."/>
            <person name="Lui A."/>
            <person name="MacDonald P.J.P."/>
            <person name="Montmayeur A."/>
            <person name="Murphy C."/>
            <person name="Neiman D."/>
            <person name="Pearson M."/>
            <person name="Priest M."/>
            <person name="Roberts A."/>
            <person name="Saif S."/>
            <person name="Shea T."/>
            <person name="Shenoy N."/>
            <person name="Sisk P."/>
            <person name="Stolte C."/>
            <person name="Sykes S."/>
            <person name="Wortman J."/>
            <person name="Nusbaum C."/>
            <person name="Birren B."/>
        </authorList>
    </citation>
    <scope>NUCLEOTIDE SEQUENCE [LARGE SCALE GENOMIC DNA]</scope>
    <source>
        <strain evidence="3 4">WAL-18680</strain>
    </source>
</reference>
<keyword evidence="2" id="KW-0812">Transmembrane</keyword>
<dbReference type="Proteomes" id="UP000005384">
    <property type="component" value="Unassembled WGS sequence"/>
</dbReference>
<accession>G5IAQ1</accession>
<name>G5IAQ1_9FIRM</name>
<evidence type="ECO:0000256" key="1">
    <source>
        <dbReference type="SAM" id="MobiDB-lite"/>
    </source>
</evidence>
<comment type="caution">
    <text evidence="3">The sequence shown here is derived from an EMBL/GenBank/DDBJ whole genome shotgun (WGS) entry which is preliminary data.</text>
</comment>